<reference evidence="3 4" key="1">
    <citation type="submission" date="2023-08" db="EMBL/GenBank/DDBJ databases">
        <title>Functional and genomic diversity of the sorghum phyllosphere microbiome.</title>
        <authorList>
            <person name="Shade A."/>
        </authorList>
    </citation>
    <scope>NUCLEOTIDE SEQUENCE [LARGE SCALE GENOMIC DNA]</scope>
    <source>
        <strain evidence="3 4">SORGH_AS_0445</strain>
    </source>
</reference>
<keyword evidence="2" id="KW-1133">Transmembrane helix</keyword>
<evidence type="ECO:0000313" key="4">
    <source>
        <dbReference type="Proteomes" id="UP001249291"/>
    </source>
</evidence>
<feature type="region of interest" description="Disordered" evidence="1">
    <location>
        <begin position="264"/>
        <end position="287"/>
    </location>
</feature>
<feature type="transmembrane region" description="Helical" evidence="2">
    <location>
        <begin position="122"/>
        <end position="142"/>
    </location>
</feature>
<organism evidence="3 4">
    <name type="scientific">Microbacterium foliorum</name>
    <dbReference type="NCBI Taxonomy" id="104336"/>
    <lineage>
        <taxon>Bacteria</taxon>
        <taxon>Bacillati</taxon>
        <taxon>Actinomycetota</taxon>
        <taxon>Actinomycetes</taxon>
        <taxon>Micrococcales</taxon>
        <taxon>Microbacteriaceae</taxon>
        <taxon>Microbacterium</taxon>
    </lineage>
</organism>
<protein>
    <submittedName>
        <fullName evidence="3">Uncharacterized protein</fullName>
    </submittedName>
</protein>
<evidence type="ECO:0000256" key="2">
    <source>
        <dbReference type="SAM" id="Phobius"/>
    </source>
</evidence>
<dbReference type="EMBL" id="JAVIZQ010000001">
    <property type="protein sequence ID" value="MDR6143208.1"/>
    <property type="molecule type" value="Genomic_DNA"/>
</dbReference>
<accession>A0ABU1HT49</accession>
<dbReference type="Proteomes" id="UP001249291">
    <property type="component" value="Unassembled WGS sequence"/>
</dbReference>
<gene>
    <name evidence="3" type="ORF">QE375_002762</name>
</gene>
<feature type="compositionally biased region" description="Basic residues" evidence="1">
    <location>
        <begin position="264"/>
        <end position="280"/>
    </location>
</feature>
<keyword evidence="4" id="KW-1185">Reference proteome</keyword>
<comment type="caution">
    <text evidence="3">The sequence shown here is derived from an EMBL/GenBank/DDBJ whole genome shotgun (WGS) entry which is preliminary data.</text>
</comment>
<proteinExistence type="predicted"/>
<sequence>MPEMDAAADEELRELRARAYGPHADIATDPAAVRRLEELESSRSAAAVRRGGRDHAVIADSGADGEPAELRVVHPSADAARESSDLLDRLGDEATWEEPIARDAPTDAPPQAGRLTRWRTPLWAASVVMAAALAAMITYAFASIPPVSSAAGAPQIATLELTRTGAVPPGWFGAEEDVAAVEFYGLTIFATPGWVLGVGGSVVRESLPQWRPDGGRAAGGGPRRIVVCQRADLGGVQRRIVPGDLRDADRRRCSRRADRPLPRGRRIAVRSRRRPRRGLPRQRLGLTPPHLLTPALSDLAWQACAATSFR</sequence>
<keyword evidence="2" id="KW-0812">Transmembrane</keyword>
<keyword evidence="2" id="KW-0472">Membrane</keyword>
<dbReference type="RefSeq" id="WP_309691947.1">
    <property type="nucleotide sequence ID" value="NZ_JAVIZQ010000001.1"/>
</dbReference>
<name>A0ABU1HT49_9MICO</name>
<evidence type="ECO:0000256" key="1">
    <source>
        <dbReference type="SAM" id="MobiDB-lite"/>
    </source>
</evidence>
<evidence type="ECO:0000313" key="3">
    <source>
        <dbReference type="EMBL" id="MDR6143208.1"/>
    </source>
</evidence>